<name>A0A2H3B4C6_9AGAR</name>
<feature type="compositionally biased region" description="Low complexity" evidence="1">
    <location>
        <begin position="185"/>
        <end position="196"/>
    </location>
</feature>
<organism evidence="2 3">
    <name type="scientific">Armillaria solidipes</name>
    <dbReference type="NCBI Taxonomy" id="1076256"/>
    <lineage>
        <taxon>Eukaryota</taxon>
        <taxon>Fungi</taxon>
        <taxon>Dikarya</taxon>
        <taxon>Basidiomycota</taxon>
        <taxon>Agaricomycotina</taxon>
        <taxon>Agaricomycetes</taxon>
        <taxon>Agaricomycetidae</taxon>
        <taxon>Agaricales</taxon>
        <taxon>Marasmiineae</taxon>
        <taxon>Physalacriaceae</taxon>
        <taxon>Armillaria</taxon>
    </lineage>
</organism>
<feature type="region of interest" description="Disordered" evidence="1">
    <location>
        <begin position="1"/>
        <end position="234"/>
    </location>
</feature>
<evidence type="ECO:0000256" key="1">
    <source>
        <dbReference type="SAM" id="MobiDB-lite"/>
    </source>
</evidence>
<accession>A0A2H3B4C6</accession>
<feature type="compositionally biased region" description="Polar residues" evidence="1">
    <location>
        <begin position="92"/>
        <end position="105"/>
    </location>
</feature>
<feature type="compositionally biased region" description="Basic and acidic residues" evidence="1">
    <location>
        <begin position="198"/>
        <end position="207"/>
    </location>
</feature>
<feature type="compositionally biased region" description="Polar residues" evidence="1">
    <location>
        <begin position="130"/>
        <end position="145"/>
    </location>
</feature>
<evidence type="ECO:0000313" key="2">
    <source>
        <dbReference type="EMBL" id="PBK58703.1"/>
    </source>
</evidence>
<reference evidence="3" key="1">
    <citation type="journal article" date="2017" name="Nat. Ecol. Evol.">
        <title>Genome expansion and lineage-specific genetic innovations in the forest pathogenic fungi Armillaria.</title>
        <authorList>
            <person name="Sipos G."/>
            <person name="Prasanna A.N."/>
            <person name="Walter M.C."/>
            <person name="O'Connor E."/>
            <person name="Balint B."/>
            <person name="Krizsan K."/>
            <person name="Kiss B."/>
            <person name="Hess J."/>
            <person name="Varga T."/>
            <person name="Slot J."/>
            <person name="Riley R."/>
            <person name="Boka B."/>
            <person name="Rigling D."/>
            <person name="Barry K."/>
            <person name="Lee J."/>
            <person name="Mihaltcheva S."/>
            <person name="LaButti K."/>
            <person name="Lipzen A."/>
            <person name="Waldron R."/>
            <person name="Moloney N.M."/>
            <person name="Sperisen C."/>
            <person name="Kredics L."/>
            <person name="Vagvoelgyi C."/>
            <person name="Patrignani A."/>
            <person name="Fitzpatrick D."/>
            <person name="Nagy I."/>
            <person name="Doyle S."/>
            <person name="Anderson J.B."/>
            <person name="Grigoriev I.V."/>
            <person name="Gueldener U."/>
            <person name="Muensterkoetter M."/>
            <person name="Nagy L.G."/>
        </authorList>
    </citation>
    <scope>NUCLEOTIDE SEQUENCE [LARGE SCALE GENOMIC DNA]</scope>
    <source>
        <strain evidence="3">28-4</strain>
    </source>
</reference>
<feature type="compositionally biased region" description="Basic and acidic residues" evidence="1">
    <location>
        <begin position="116"/>
        <end position="129"/>
    </location>
</feature>
<feature type="compositionally biased region" description="Low complexity" evidence="1">
    <location>
        <begin position="31"/>
        <end position="42"/>
    </location>
</feature>
<sequence>MSQEMELSSPHSSHHSQQDYPPLPSQTTRPTSTWSKKSWTWGKKGDTPSTTVRRTTDPIPPPTPSTLSGSRITTSSDLVTGSPDTHLGPLPTVTSPKPRTQTPQHALSPPPQLSYDELRREVERLRSDASKTSNKPSTGSTTEQVVQDWRQKQAPSTGHGSEPHKRKPTPSMRSRQSTTSAAPFGSSQSGLSSIGSTKHAESARDSLESLLILGWSSEPAPDPEVMTPEQRASEYTNIWSSRHTDRSELEAFRSRASLEASGSNREGGYY</sequence>
<feature type="compositionally biased region" description="Polar residues" evidence="1">
    <location>
        <begin position="72"/>
        <end position="83"/>
    </location>
</feature>
<keyword evidence="3" id="KW-1185">Reference proteome</keyword>
<protein>
    <submittedName>
        <fullName evidence="2">Uncharacterized protein</fullName>
    </submittedName>
</protein>
<proteinExistence type="predicted"/>
<dbReference type="Proteomes" id="UP000218334">
    <property type="component" value="Unassembled WGS sequence"/>
</dbReference>
<evidence type="ECO:0000313" key="3">
    <source>
        <dbReference type="Proteomes" id="UP000218334"/>
    </source>
</evidence>
<dbReference type="AlphaFoldDB" id="A0A2H3B4C6"/>
<gene>
    <name evidence="2" type="ORF">ARMSODRAFT_983622</name>
</gene>
<feature type="compositionally biased region" description="Polar residues" evidence="1">
    <location>
        <begin position="171"/>
        <end position="181"/>
    </location>
</feature>
<dbReference type="EMBL" id="KZ293527">
    <property type="protein sequence ID" value="PBK58703.1"/>
    <property type="molecule type" value="Genomic_DNA"/>
</dbReference>